<dbReference type="InParanoid" id="A0A1D6KFP0"/>
<name>A0A1D6KFP0_MAIZE</name>
<dbReference type="STRING" id="4577.A0A1D6KFP0"/>
<dbReference type="InterPro" id="IPR011990">
    <property type="entry name" value="TPR-like_helical_dom_sf"/>
</dbReference>
<dbReference type="SMART" id="SM00028">
    <property type="entry name" value="TPR"/>
    <property type="match status" value="3"/>
</dbReference>
<feature type="region of interest" description="Disordered" evidence="4">
    <location>
        <begin position="92"/>
        <end position="115"/>
    </location>
</feature>
<dbReference type="Pfam" id="PF07719">
    <property type="entry name" value="TPR_2"/>
    <property type="match status" value="1"/>
</dbReference>
<dbReference type="InterPro" id="IPR013105">
    <property type="entry name" value="TPR_2"/>
</dbReference>
<dbReference type="IntAct" id="A0A1D6KFP0">
    <property type="interactions" value="1"/>
</dbReference>
<dbReference type="AlphaFoldDB" id="A0A1D6KFP0"/>
<dbReference type="FunCoup" id="A0A1D6KFP0">
    <property type="interactions" value="1574"/>
</dbReference>
<keyword evidence="2 3" id="KW-0802">TPR repeat</keyword>
<accession>A0A1D6KFP0</accession>
<protein>
    <submittedName>
        <fullName evidence="5">Tetratricopeptide repeat (TPR)-like superfamily protein</fullName>
    </submittedName>
</protein>
<dbReference type="InterPro" id="IPR019734">
    <property type="entry name" value="TPR_rpt"/>
</dbReference>
<dbReference type="SUPFAM" id="SSF48452">
    <property type="entry name" value="TPR-like"/>
    <property type="match status" value="1"/>
</dbReference>
<dbReference type="PROSITE" id="PS50005">
    <property type="entry name" value="TPR"/>
    <property type="match status" value="1"/>
</dbReference>
<dbReference type="Gene3D" id="1.25.40.10">
    <property type="entry name" value="Tetratricopeptide repeat domain"/>
    <property type="match status" value="2"/>
</dbReference>
<sequence length="401" mass="44548">MADGGGEGGPPAASAALKDQGNEQFKAGSYLKAAALYTQAIKLDPDNATLYRFLPAPPLLFFLRRAGGKNPSCACAHPAFGEAMDSCGLDHTSARKQSTRNPTRPKSDTGKNHEDLPLTKNCKQFKLVINRAAAFLQLVKLSKALADAETTVRLKPQWEKGHFRKGCVLEAMERYEEAIAAFQIALQHNSQNTEVSRKIKRLSQLAREKKRALDVENMRSNVDIAKNLESLKTELATKYGDAETGQSVFSFIVNVVESAVKVWHDTGKVDPRVHFLLDDQKTDTEKYAPVVNIDKAFESPNTHAECFTYLRQYAENCSAKAACMVAPKSIISYPQVWKGQGSRKWKLDQSDGFFVQFEAPALRKIWFVPSTKEKGRTLCRSPEALDIGIHEVLPRIFKEAA</sequence>
<dbReference type="PANTHER" id="PTHR22904:SF523">
    <property type="entry name" value="STRESS-INDUCED-PHOSPHOPROTEIN 1"/>
    <property type="match status" value="1"/>
</dbReference>
<feature type="compositionally biased region" description="Basic and acidic residues" evidence="4">
    <location>
        <begin position="105"/>
        <end position="115"/>
    </location>
</feature>
<reference evidence="5" key="1">
    <citation type="submission" date="2015-12" db="EMBL/GenBank/DDBJ databases">
        <title>Update maize B73 reference genome by single molecule sequencing technologies.</title>
        <authorList>
            <consortium name="Maize Genome Sequencing Project"/>
            <person name="Ware D."/>
        </authorList>
    </citation>
    <scope>NUCLEOTIDE SEQUENCE [LARGE SCALE GENOMIC DNA]</scope>
    <source>
        <tissue evidence="5">Seedling</tissue>
    </source>
</reference>
<evidence type="ECO:0000256" key="3">
    <source>
        <dbReference type="PROSITE-ProRule" id="PRU00339"/>
    </source>
</evidence>
<gene>
    <name evidence="5" type="ORF">ZEAMMB73_Zm00001d031002</name>
</gene>
<evidence type="ECO:0000256" key="2">
    <source>
        <dbReference type="ARBA" id="ARBA00022803"/>
    </source>
</evidence>
<proteinExistence type="predicted"/>
<evidence type="ECO:0000256" key="4">
    <source>
        <dbReference type="SAM" id="MobiDB-lite"/>
    </source>
</evidence>
<dbReference type="ExpressionAtlas" id="A0A1D6KFP0">
    <property type="expression patterns" value="baseline and differential"/>
</dbReference>
<organism evidence="5">
    <name type="scientific">Zea mays</name>
    <name type="common">Maize</name>
    <dbReference type="NCBI Taxonomy" id="4577"/>
    <lineage>
        <taxon>Eukaryota</taxon>
        <taxon>Viridiplantae</taxon>
        <taxon>Streptophyta</taxon>
        <taxon>Embryophyta</taxon>
        <taxon>Tracheophyta</taxon>
        <taxon>Spermatophyta</taxon>
        <taxon>Magnoliopsida</taxon>
        <taxon>Liliopsida</taxon>
        <taxon>Poales</taxon>
        <taxon>Poaceae</taxon>
        <taxon>PACMAD clade</taxon>
        <taxon>Panicoideae</taxon>
        <taxon>Andropogonodae</taxon>
        <taxon>Andropogoneae</taxon>
        <taxon>Tripsacinae</taxon>
        <taxon>Zea</taxon>
    </lineage>
</organism>
<evidence type="ECO:0000313" key="5">
    <source>
        <dbReference type="EMBL" id="ONM01929.1"/>
    </source>
</evidence>
<feature type="repeat" description="TPR" evidence="3">
    <location>
        <begin position="14"/>
        <end position="47"/>
    </location>
</feature>
<keyword evidence="1" id="KW-0677">Repeat</keyword>
<feature type="compositionally biased region" description="Polar residues" evidence="4">
    <location>
        <begin position="95"/>
        <end position="104"/>
    </location>
</feature>
<dbReference type="EMBL" id="CM007647">
    <property type="protein sequence ID" value="ONM01929.1"/>
    <property type="molecule type" value="Genomic_DNA"/>
</dbReference>
<evidence type="ECO:0000256" key="1">
    <source>
        <dbReference type="ARBA" id="ARBA00022737"/>
    </source>
</evidence>
<dbReference type="PANTHER" id="PTHR22904">
    <property type="entry name" value="TPR REPEAT CONTAINING PROTEIN"/>
    <property type="match status" value="1"/>
</dbReference>